<name>A0A150IQL1_9EURY</name>
<dbReference type="InterPro" id="IPR051398">
    <property type="entry name" value="Polysacch_Deacetylase"/>
</dbReference>
<dbReference type="EMBL" id="LNGF01000039">
    <property type="protein sequence ID" value="KYC46934.1"/>
    <property type="molecule type" value="Genomic_DNA"/>
</dbReference>
<accession>A0A150IQL1</accession>
<dbReference type="PANTHER" id="PTHR34216:SF3">
    <property type="entry name" value="POLY-BETA-1,6-N-ACETYL-D-GLUCOSAMINE N-DEACETYLASE"/>
    <property type="match status" value="1"/>
</dbReference>
<dbReference type="CDD" id="cd10918">
    <property type="entry name" value="CE4_NodB_like_5s_6s"/>
    <property type="match status" value="1"/>
</dbReference>
<accession>A0A150IJM6</accession>
<dbReference type="SUPFAM" id="SSF88713">
    <property type="entry name" value="Glycoside hydrolase/deacetylase"/>
    <property type="match status" value="1"/>
</dbReference>
<evidence type="ECO:0000313" key="5">
    <source>
        <dbReference type="EMBL" id="KYC46934.1"/>
    </source>
</evidence>
<accession>A0A150IVT0</accession>
<dbReference type="Pfam" id="PF01522">
    <property type="entry name" value="Polysacc_deac_1"/>
    <property type="match status" value="1"/>
</dbReference>
<dbReference type="EMBL" id="LNJC01000050">
    <property type="protein sequence ID" value="KYC49052.1"/>
    <property type="molecule type" value="Genomic_DNA"/>
</dbReference>
<keyword evidence="2" id="KW-0732">Signal</keyword>
<dbReference type="EMBL" id="LNGE01000025">
    <property type="protein sequence ID" value="KYC45240.1"/>
    <property type="molecule type" value="Genomic_DNA"/>
</dbReference>
<sequence>MLEKILHIADHMKLLDIHTKSSNSKVAILTYHRVTNKQNDWSLNPLPVKSFENHLKFITKTYNIISLDNLVNLIDSRKKIPNKTVVLTFDDGYKDNYINAFPLLKKYEIPATIFLTSKLIGSGELAWNDKVGYIIYNTSINQIKMDGLGEYRLDSNFEKYKTFSDIKRKLIKFDEVKKHSFIDELANVCNVEISPHIGEELMLSWNEVKEMNENGIDFGAHTMNHPILPNLTLEEVRYEIFESKKMIEENLQKQVKFFSYPYGDFNQDTINIIKELGFKCAVTLDQRLINPEKYDLCTLSRIDGFEDLSFLKLFLLDYGKYFYNLVKLKNRIITNNASFFKIIMNRK</sequence>
<dbReference type="PROSITE" id="PS51677">
    <property type="entry name" value="NODB"/>
    <property type="match status" value="1"/>
</dbReference>
<evidence type="ECO:0000256" key="2">
    <source>
        <dbReference type="ARBA" id="ARBA00022729"/>
    </source>
</evidence>
<reference evidence="7 8" key="1">
    <citation type="journal article" date="2016" name="ISME J.">
        <title>Chasing the elusive Euryarchaeota class WSA2: genomes reveal a uniquely fastidious methyl-reducing methanogen.</title>
        <authorList>
            <person name="Nobu M.K."/>
            <person name="Narihiro T."/>
            <person name="Kuroda K."/>
            <person name="Mei R."/>
            <person name="Liu W.T."/>
        </authorList>
    </citation>
    <scope>NUCLEOTIDE SEQUENCE [LARGE SCALE GENOMIC DNA]</scope>
    <source>
        <strain evidence="4">B03fssc0709_Meth_Bin005</strain>
        <strain evidence="5">B15fssc0709_Meth_Bin003</strain>
        <strain evidence="6">BMIXfssc0709_Meth_Bin006</strain>
    </source>
</reference>
<comment type="caution">
    <text evidence="5">The sequence shown here is derived from an EMBL/GenBank/DDBJ whole genome shotgun (WGS) entry which is preliminary data.</text>
</comment>
<evidence type="ECO:0000259" key="3">
    <source>
        <dbReference type="PROSITE" id="PS51677"/>
    </source>
</evidence>
<feature type="domain" description="NodB homology" evidence="3">
    <location>
        <begin position="83"/>
        <end position="347"/>
    </location>
</feature>
<protein>
    <submittedName>
        <fullName evidence="5">Polysaccharide deacetylase</fullName>
    </submittedName>
</protein>
<evidence type="ECO:0000313" key="6">
    <source>
        <dbReference type="EMBL" id="KYC49052.1"/>
    </source>
</evidence>
<dbReference type="GO" id="GO:0016810">
    <property type="term" value="F:hydrolase activity, acting on carbon-nitrogen (but not peptide) bonds"/>
    <property type="evidence" value="ECO:0007669"/>
    <property type="project" value="InterPro"/>
</dbReference>
<comment type="subcellular location">
    <subcellularLocation>
        <location evidence="1">Secreted</location>
    </subcellularLocation>
</comment>
<dbReference type="Proteomes" id="UP000091929">
    <property type="component" value="Unassembled WGS sequence"/>
</dbReference>
<organism evidence="5 7">
    <name type="scientific">Candidatus Methanofastidiosum methylothiophilum</name>
    <dbReference type="NCBI Taxonomy" id="1705564"/>
    <lineage>
        <taxon>Archaea</taxon>
        <taxon>Methanobacteriati</taxon>
        <taxon>Methanobacteriota</taxon>
        <taxon>Stenosarchaea group</taxon>
        <taxon>Candidatus Methanofastidiosia</taxon>
        <taxon>Candidatus Methanofastidiosales</taxon>
        <taxon>Candidatus Methanofastidiosaceae</taxon>
        <taxon>Candidatus Methanofastidiosum</taxon>
    </lineage>
</organism>
<dbReference type="PANTHER" id="PTHR34216">
    <property type="match status" value="1"/>
</dbReference>
<dbReference type="Proteomes" id="UP000092403">
    <property type="component" value="Unassembled WGS sequence"/>
</dbReference>
<evidence type="ECO:0000313" key="7">
    <source>
        <dbReference type="Proteomes" id="UP000091929"/>
    </source>
</evidence>
<dbReference type="Proteomes" id="UP000092401">
    <property type="component" value="Unassembled WGS sequence"/>
</dbReference>
<dbReference type="GO" id="GO:0005975">
    <property type="term" value="P:carbohydrate metabolic process"/>
    <property type="evidence" value="ECO:0007669"/>
    <property type="project" value="InterPro"/>
</dbReference>
<evidence type="ECO:0000313" key="4">
    <source>
        <dbReference type="EMBL" id="KYC45240.1"/>
    </source>
</evidence>
<dbReference type="InterPro" id="IPR011330">
    <property type="entry name" value="Glyco_hydro/deAcase_b/a-brl"/>
</dbReference>
<evidence type="ECO:0000256" key="1">
    <source>
        <dbReference type="ARBA" id="ARBA00004613"/>
    </source>
</evidence>
<proteinExistence type="predicted"/>
<evidence type="ECO:0000313" key="8">
    <source>
        <dbReference type="Proteomes" id="UP000092401"/>
    </source>
</evidence>
<dbReference type="AlphaFoldDB" id="A0A150IQL1"/>
<dbReference type="GO" id="GO:0005576">
    <property type="term" value="C:extracellular region"/>
    <property type="evidence" value="ECO:0007669"/>
    <property type="project" value="UniProtKB-SubCell"/>
</dbReference>
<dbReference type="Gene3D" id="3.20.20.370">
    <property type="entry name" value="Glycoside hydrolase/deacetylase"/>
    <property type="match status" value="1"/>
</dbReference>
<dbReference type="InterPro" id="IPR002509">
    <property type="entry name" value="NODB_dom"/>
</dbReference>
<gene>
    <name evidence="4" type="ORF">APG10_01047</name>
    <name evidence="5" type="ORF">APG11_01569</name>
    <name evidence="6" type="ORF">APG12_01695</name>
</gene>